<dbReference type="Gene3D" id="3.90.190.10">
    <property type="entry name" value="Protein tyrosine phosphatase superfamily"/>
    <property type="match status" value="1"/>
</dbReference>
<dbReference type="InterPro" id="IPR052832">
    <property type="entry name" value="Starch-Glucan_Phosphatase"/>
</dbReference>
<dbReference type="InterPro" id="IPR029021">
    <property type="entry name" value="Prot-tyrosine_phosphatase-like"/>
</dbReference>
<proteinExistence type="predicted"/>
<dbReference type="EMBL" id="PKPP01005345">
    <property type="protein sequence ID" value="PWA60464.1"/>
    <property type="molecule type" value="Genomic_DNA"/>
</dbReference>
<organism evidence="1 2">
    <name type="scientific">Artemisia annua</name>
    <name type="common">Sweet wormwood</name>
    <dbReference type="NCBI Taxonomy" id="35608"/>
    <lineage>
        <taxon>Eukaryota</taxon>
        <taxon>Viridiplantae</taxon>
        <taxon>Streptophyta</taxon>
        <taxon>Embryophyta</taxon>
        <taxon>Tracheophyta</taxon>
        <taxon>Spermatophyta</taxon>
        <taxon>Magnoliopsida</taxon>
        <taxon>eudicotyledons</taxon>
        <taxon>Gunneridae</taxon>
        <taxon>Pentapetalae</taxon>
        <taxon>asterids</taxon>
        <taxon>campanulids</taxon>
        <taxon>Asterales</taxon>
        <taxon>Asteraceae</taxon>
        <taxon>Asteroideae</taxon>
        <taxon>Anthemideae</taxon>
        <taxon>Artemisiinae</taxon>
        <taxon>Artemisia</taxon>
    </lineage>
</organism>
<protein>
    <submittedName>
        <fullName evidence="1">Phosphoglucan phosphatase DSP4, amyloplastic</fullName>
    </submittedName>
</protein>
<name>A0A2U1MGV1_ARTAN</name>
<evidence type="ECO:0000313" key="2">
    <source>
        <dbReference type="Proteomes" id="UP000245207"/>
    </source>
</evidence>
<gene>
    <name evidence="1" type="ORF">CTI12_AA383020</name>
</gene>
<dbReference type="PANTHER" id="PTHR46642">
    <property type="entry name" value="DUAL SPECIFICITY PHOSPHATASE, SUBGROUP, CATALYTIC DOMAIN"/>
    <property type="match status" value="1"/>
</dbReference>
<evidence type="ECO:0000313" key="1">
    <source>
        <dbReference type="EMBL" id="PWA60464.1"/>
    </source>
</evidence>
<dbReference type="GO" id="GO:0019203">
    <property type="term" value="F:carbohydrate phosphatase activity"/>
    <property type="evidence" value="ECO:0007669"/>
    <property type="project" value="TreeGrafter"/>
</dbReference>
<dbReference type="GO" id="GO:0009507">
    <property type="term" value="C:chloroplast"/>
    <property type="evidence" value="ECO:0007669"/>
    <property type="project" value="TreeGrafter"/>
</dbReference>
<sequence length="116" mass="12950">MLWTRDFDGTDLRMRLPVVVGKLHKVNRNGGITCIHCTARHGRALAIAVQRIIRTYAIVETSTRNTAEPGRQKTKKQDAYKNIIGNKPGDSEVDMVLVSPDELESVMDYSAPIEAQ</sequence>
<dbReference type="AlphaFoldDB" id="A0A2U1MGV1"/>
<keyword evidence="2" id="KW-1185">Reference proteome</keyword>
<comment type="caution">
    <text evidence="1">The sequence shown here is derived from an EMBL/GenBank/DDBJ whole genome shotgun (WGS) entry which is preliminary data.</text>
</comment>
<dbReference type="Proteomes" id="UP000245207">
    <property type="component" value="Unassembled WGS sequence"/>
</dbReference>
<dbReference type="GO" id="GO:2001070">
    <property type="term" value="F:starch binding"/>
    <property type="evidence" value="ECO:0007669"/>
    <property type="project" value="TreeGrafter"/>
</dbReference>
<reference evidence="1 2" key="1">
    <citation type="journal article" date="2018" name="Mol. Plant">
        <title>The genome of Artemisia annua provides insight into the evolution of Asteraceae family and artemisinin biosynthesis.</title>
        <authorList>
            <person name="Shen Q."/>
            <person name="Zhang L."/>
            <person name="Liao Z."/>
            <person name="Wang S."/>
            <person name="Yan T."/>
            <person name="Shi P."/>
            <person name="Liu M."/>
            <person name="Fu X."/>
            <person name="Pan Q."/>
            <person name="Wang Y."/>
            <person name="Lv Z."/>
            <person name="Lu X."/>
            <person name="Zhang F."/>
            <person name="Jiang W."/>
            <person name="Ma Y."/>
            <person name="Chen M."/>
            <person name="Hao X."/>
            <person name="Li L."/>
            <person name="Tang Y."/>
            <person name="Lv G."/>
            <person name="Zhou Y."/>
            <person name="Sun X."/>
            <person name="Brodelius P.E."/>
            <person name="Rose J.K.C."/>
            <person name="Tang K."/>
        </authorList>
    </citation>
    <scope>NUCLEOTIDE SEQUENCE [LARGE SCALE GENOMIC DNA]</scope>
    <source>
        <strain evidence="2">cv. Huhao1</strain>
        <tissue evidence="1">Leaf</tissue>
    </source>
</reference>
<dbReference type="PANTHER" id="PTHR46642:SF3">
    <property type="entry name" value="PHOSPHOGLUCAN PHOSPHATASE DSP4, CHLOROPLASTIC"/>
    <property type="match status" value="1"/>
</dbReference>
<dbReference type="OrthoDB" id="273181at2759"/>
<dbReference type="GO" id="GO:0005983">
    <property type="term" value="P:starch catabolic process"/>
    <property type="evidence" value="ECO:0007669"/>
    <property type="project" value="TreeGrafter"/>
</dbReference>
<dbReference type="STRING" id="35608.A0A2U1MGV1"/>
<accession>A0A2U1MGV1</accession>